<feature type="compositionally biased region" description="Acidic residues" evidence="1">
    <location>
        <begin position="181"/>
        <end position="190"/>
    </location>
</feature>
<dbReference type="GeneID" id="19201972"/>
<evidence type="ECO:0000256" key="1">
    <source>
        <dbReference type="SAM" id="MobiDB-lite"/>
    </source>
</evidence>
<feature type="compositionally biased region" description="Polar residues" evidence="1">
    <location>
        <begin position="111"/>
        <end position="120"/>
    </location>
</feature>
<organism evidence="2 3">
    <name type="scientific">Coniophora puteana (strain RWD-64-598)</name>
    <name type="common">Brown rot fungus</name>
    <dbReference type="NCBI Taxonomy" id="741705"/>
    <lineage>
        <taxon>Eukaryota</taxon>
        <taxon>Fungi</taxon>
        <taxon>Dikarya</taxon>
        <taxon>Basidiomycota</taxon>
        <taxon>Agaricomycotina</taxon>
        <taxon>Agaricomycetes</taxon>
        <taxon>Agaricomycetidae</taxon>
        <taxon>Boletales</taxon>
        <taxon>Coniophorineae</taxon>
        <taxon>Coniophoraceae</taxon>
        <taxon>Coniophora</taxon>
    </lineage>
</organism>
<sequence>MAGASVPHAAFAAFFQPAPPTPVPQYQPGEPISPLRKTCERVGKWTKRRCWIREAMSAKVRGKKGKKAPAIHSSTRYHGGSGESEVGPSYSAYELADYSWASDEPFLNVEPTRSVNNPSTPDRGGAMTPSPASPDLLALSGVNMSPFALLSRDPTRLWPTTFIQPRVHSSGPFVDMPVLFESDDSDDGSDDITTTSDSSEDYHRFLPSGTSKPEDKTTSAVRTLLRLVHPSPSRVSDGTPYLPAFDAAQTGAFSCGTKTHLDVAEAVPRGHMRRSPGTRNLSMCVPTSSGPLSGSNARLTHGVGLGVSVLNADVPQGVSSSSDSTTSDPRVFVVNLASDTDSSTTISSAMRGSGSSALSFLALVDSPPAVSPASPPSVSALHRLLSSHYVPDPAARAIPPRGTVARSDDAHVHTDGAVDNRIHDEGLEWSVLFEFDSEEDGHCYMAASSSRAASVRLQATGASRSLAARSTGADSRPSLCPTDSCMEY</sequence>
<evidence type="ECO:0000313" key="2">
    <source>
        <dbReference type="EMBL" id="EIW80734.1"/>
    </source>
</evidence>
<keyword evidence="3" id="KW-1185">Reference proteome</keyword>
<dbReference type="KEGG" id="cput:CONPUDRAFT_144686"/>
<comment type="caution">
    <text evidence="2">The sequence shown here is derived from an EMBL/GenBank/DDBJ whole genome shotgun (WGS) entry which is preliminary data.</text>
</comment>
<feature type="region of interest" description="Disordered" evidence="1">
    <location>
        <begin position="180"/>
        <end position="218"/>
    </location>
</feature>
<accession>A0A5M3MPV0</accession>
<dbReference type="EMBL" id="JH711579">
    <property type="protein sequence ID" value="EIW80734.1"/>
    <property type="molecule type" value="Genomic_DNA"/>
</dbReference>
<feature type="region of interest" description="Disordered" evidence="1">
    <location>
        <begin position="108"/>
        <end position="134"/>
    </location>
</feature>
<dbReference type="AlphaFoldDB" id="A0A5M3MPV0"/>
<protein>
    <submittedName>
        <fullName evidence="2">Uncharacterized protein</fullName>
    </submittedName>
</protein>
<name>A0A5M3MPV0_CONPW</name>
<feature type="compositionally biased region" description="Polar residues" evidence="1">
    <location>
        <begin position="277"/>
        <end position="297"/>
    </location>
</feature>
<feature type="region of interest" description="Disordered" evidence="1">
    <location>
        <begin position="62"/>
        <end position="84"/>
    </location>
</feature>
<gene>
    <name evidence="2" type="ORF">CONPUDRAFT_144686</name>
</gene>
<proteinExistence type="predicted"/>
<evidence type="ECO:0000313" key="3">
    <source>
        <dbReference type="Proteomes" id="UP000053558"/>
    </source>
</evidence>
<reference evidence="3" key="1">
    <citation type="journal article" date="2012" name="Science">
        <title>The Paleozoic origin of enzymatic lignin decomposition reconstructed from 31 fungal genomes.</title>
        <authorList>
            <person name="Floudas D."/>
            <person name="Binder M."/>
            <person name="Riley R."/>
            <person name="Barry K."/>
            <person name="Blanchette R.A."/>
            <person name="Henrissat B."/>
            <person name="Martinez A.T."/>
            <person name="Otillar R."/>
            <person name="Spatafora J.W."/>
            <person name="Yadav J.S."/>
            <person name="Aerts A."/>
            <person name="Benoit I."/>
            <person name="Boyd A."/>
            <person name="Carlson A."/>
            <person name="Copeland A."/>
            <person name="Coutinho P.M."/>
            <person name="de Vries R.P."/>
            <person name="Ferreira P."/>
            <person name="Findley K."/>
            <person name="Foster B."/>
            <person name="Gaskell J."/>
            <person name="Glotzer D."/>
            <person name="Gorecki P."/>
            <person name="Heitman J."/>
            <person name="Hesse C."/>
            <person name="Hori C."/>
            <person name="Igarashi K."/>
            <person name="Jurgens J.A."/>
            <person name="Kallen N."/>
            <person name="Kersten P."/>
            <person name="Kohler A."/>
            <person name="Kuees U."/>
            <person name="Kumar T.K.A."/>
            <person name="Kuo A."/>
            <person name="LaButti K."/>
            <person name="Larrondo L.F."/>
            <person name="Lindquist E."/>
            <person name="Ling A."/>
            <person name="Lombard V."/>
            <person name="Lucas S."/>
            <person name="Lundell T."/>
            <person name="Martin R."/>
            <person name="McLaughlin D.J."/>
            <person name="Morgenstern I."/>
            <person name="Morin E."/>
            <person name="Murat C."/>
            <person name="Nagy L.G."/>
            <person name="Nolan M."/>
            <person name="Ohm R.A."/>
            <person name="Patyshakuliyeva A."/>
            <person name="Rokas A."/>
            <person name="Ruiz-Duenas F.J."/>
            <person name="Sabat G."/>
            <person name="Salamov A."/>
            <person name="Samejima M."/>
            <person name="Schmutz J."/>
            <person name="Slot J.C."/>
            <person name="St John F."/>
            <person name="Stenlid J."/>
            <person name="Sun H."/>
            <person name="Sun S."/>
            <person name="Syed K."/>
            <person name="Tsang A."/>
            <person name="Wiebenga A."/>
            <person name="Young D."/>
            <person name="Pisabarro A."/>
            <person name="Eastwood D.C."/>
            <person name="Martin F."/>
            <person name="Cullen D."/>
            <person name="Grigoriev I.V."/>
            <person name="Hibbett D.S."/>
        </authorList>
    </citation>
    <scope>NUCLEOTIDE SEQUENCE [LARGE SCALE GENOMIC DNA]</scope>
    <source>
        <strain evidence="3">RWD-64-598 SS2</strain>
    </source>
</reference>
<dbReference type="Proteomes" id="UP000053558">
    <property type="component" value="Unassembled WGS sequence"/>
</dbReference>
<dbReference type="RefSeq" id="XP_007769605.1">
    <property type="nucleotide sequence ID" value="XM_007771415.1"/>
</dbReference>
<feature type="region of interest" description="Disordered" evidence="1">
    <location>
        <begin position="268"/>
        <end position="297"/>
    </location>
</feature>